<evidence type="ECO:0000256" key="3">
    <source>
        <dbReference type="ARBA" id="ARBA00022664"/>
    </source>
</evidence>
<evidence type="ECO:0000256" key="2">
    <source>
        <dbReference type="ARBA" id="ARBA00007459"/>
    </source>
</evidence>
<dbReference type="Pfam" id="PF05182">
    <property type="entry name" value="Fip1"/>
    <property type="match status" value="1"/>
</dbReference>
<dbReference type="GO" id="GO:0016607">
    <property type="term" value="C:nuclear speck"/>
    <property type="evidence" value="ECO:0007669"/>
    <property type="project" value="TreeGrafter"/>
</dbReference>
<evidence type="ECO:0000313" key="7">
    <source>
        <dbReference type="EMBL" id="PKA51557.1"/>
    </source>
</evidence>
<evidence type="ECO:0000256" key="5">
    <source>
        <dbReference type="SAM" id="MobiDB-lite"/>
    </source>
</evidence>
<keyword evidence="3" id="KW-0507">mRNA processing</keyword>
<evidence type="ECO:0000256" key="1">
    <source>
        <dbReference type="ARBA" id="ARBA00004123"/>
    </source>
</evidence>
<dbReference type="EMBL" id="KZ452013">
    <property type="protein sequence ID" value="PKA51557.1"/>
    <property type="molecule type" value="Genomic_DNA"/>
</dbReference>
<dbReference type="PANTHER" id="PTHR36884">
    <property type="entry name" value="FIP1[III]-LIKE PROTEIN"/>
    <property type="match status" value="1"/>
</dbReference>
<dbReference type="GO" id="GO:0003723">
    <property type="term" value="F:RNA binding"/>
    <property type="evidence" value="ECO:0007669"/>
    <property type="project" value="TreeGrafter"/>
</dbReference>
<dbReference type="InterPro" id="IPR007854">
    <property type="entry name" value="Fip1_dom"/>
</dbReference>
<proteinExistence type="inferred from homology"/>
<dbReference type="InterPro" id="IPR044976">
    <property type="entry name" value="FIPS5/FIPS3-like"/>
</dbReference>
<protein>
    <recommendedName>
        <fullName evidence="6">Pre-mRNA polyadenylation factor Fip1 domain-containing protein</fullName>
    </recommendedName>
</protein>
<gene>
    <name evidence="7" type="ORF">AXF42_Ash002924</name>
</gene>
<feature type="region of interest" description="Disordered" evidence="5">
    <location>
        <begin position="25"/>
        <end position="57"/>
    </location>
</feature>
<evidence type="ECO:0000256" key="4">
    <source>
        <dbReference type="ARBA" id="ARBA00023242"/>
    </source>
</evidence>
<feature type="region of interest" description="Disordered" evidence="5">
    <location>
        <begin position="819"/>
        <end position="845"/>
    </location>
</feature>
<feature type="region of interest" description="Disordered" evidence="5">
    <location>
        <begin position="333"/>
        <end position="399"/>
    </location>
</feature>
<feature type="compositionally biased region" description="Polar residues" evidence="5">
    <location>
        <begin position="344"/>
        <end position="355"/>
    </location>
</feature>
<dbReference type="AlphaFoldDB" id="A0A2I0A7Q3"/>
<name>A0A2I0A7Q3_9ASPA</name>
<dbReference type="PANTHER" id="PTHR36884:SF6">
    <property type="entry name" value="FIP1[III]-LIKE PROTEIN"/>
    <property type="match status" value="1"/>
</dbReference>
<keyword evidence="4" id="KW-0539">Nucleus</keyword>
<evidence type="ECO:0000259" key="6">
    <source>
        <dbReference type="Pfam" id="PF05182"/>
    </source>
</evidence>
<accession>A0A2I0A7Q3</accession>
<comment type="similarity">
    <text evidence="2">Belongs to the FIP1 family.</text>
</comment>
<reference evidence="7 8" key="1">
    <citation type="journal article" date="2017" name="Nature">
        <title>The Apostasia genome and the evolution of orchids.</title>
        <authorList>
            <person name="Zhang G.Q."/>
            <person name="Liu K.W."/>
            <person name="Li Z."/>
            <person name="Lohaus R."/>
            <person name="Hsiao Y.Y."/>
            <person name="Niu S.C."/>
            <person name="Wang J.Y."/>
            <person name="Lin Y.C."/>
            <person name="Xu Q."/>
            <person name="Chen L.J."/>
            <person name="Yoshida K."/>
            <person name="Fujiwara S."/>
            <person name="Wang Z.W."/>
            <person name="Zhang Y.Q."/>
            <person name="Mitsuda N."/>
            <person name="Wang M."/>
            <person name="Liu G.H."/>
            <person name="Pecoraro L."/>
            <person name="Huang H.X."/>
            <person name="Xiao X.J."/>
            <person name="Lin M."/>
            <person name="Wu X.Y."/>
            <person name="Wu W.L."/>
            <person name="Chen Y.Y."/>
            <person name="Chang S.B."/>
            <person name="Sakamoto S."/>
            <person name="Ohme-Takagi M."/>
            <person name="Yagi M."/>
            <person name="Zeng S.J."/>
            <person name="Shen C.Y."/>
            <person name="Yeh C.M."/>
            <person name="Luo Y.B."/>
            <person name="Tsai W.C."/>
            <person name="Van de Peer Y."/>
            <person name="Liu Z.J."/>
        </authorList>
    </citation>
    <scope>NUCLEOTIDE SEQUENCE [LARGE SCALE GENOMIC DNA]</scope>
    <source>
        <strain evidence="8">cv. Shenzhen</strain>
        <tissue evidence="7">Stem</tissue>
    </source>
</reference>
<sequence>MDDLEDFGELYPDLEGQVFAGVTAVDSEEGTDGEPKVGGAAFGDEMMESGSSSDSEDDLRIVLNDEDRADKILPQLVGEGSDGEEDVVISTGIDCSGKELRLDERGKAGDVLAQENAATKGDRRNWPRSPLARFSISARNSLSARGDRDQLTADRLLGNGSLNQRFLMGVSNGCGFYLPRNRSIFDIDVESFERKPWRLAGVDITDYFNFGMDEQSWRNYCKQLVHFQENKFPFHKSSKMNQLTSSMTVGGAQYGLSTNVDILDDERKGFKMPKGRAIQVESGSGERIPSIYVKRLRNWDSDVVIQITDGFDVEDESGSIRNPINHWESDIQCEASSRTENELSRSSFSEGNSQKYDGGSDPIKHHHQQAKNAFCIENPEGHVKPGSIEHDEGSPSKDTSVFQRDVIFAKQHCNSSKSSNENGPSHASGDALSARKVPSPLCMHSKSDSRLQESLLSDCSPSSEIDIKNPDHRTCRNDMSSSLGEVTSCQQRTPCSVPEFNGISHDEYVSPEAMALENGVLHYINPSCSIMKKWNRDINARGHLTRGNSSMDCIKYYNGMDATINSFMEQSRKPSNLNPSYSEEGEKVTAARKVKKMQNDCYTLLKGRDRKIQNIIDRDDFLPSSQDGSLHDRRDFHLGHKSGWVNKQDNMMDANYNTIPTNCQQRERSAKEFGRSVLYFLEEEHVKHDKTCCAADVKKHQQSDYYGQAMVSSFKRSSRFFDNDCELSRYSASYEDAYNANQRGWSDDGPFGPQAPTLCRPEKRYMRCNGFPSGKKACSNLLSQCHMNSGKEHRYSASRRCFEFDNALRASFSEKRAYSKRRKSSQALSGHFPKEANRNQHPGYLSSPERHTLYSCLSDHEIRVKNNFFDNQQYFHHHHRDHSQINSTFRSCKDSDTGRLVGHPAANIINNADEVADRSYRKTPRGNLNGWRGKDVD</sequence>
<comment type="subcellular location">
    <subcellularLocation>
        <location evidence="1">Nucleus</location>
    </subcellularLocation>
</comment>
<feature type="domain" description="Pre-mRNA polyadenylation factor Fip1" evidence="6">
    <location>
        <begin position="186"/>
        <end position="225"/>
    </location>
</feature>
<dbReference type="STRING" id="1088818.A0A2I0A7Q3"/>
<feature type="region of interest" description="Disordered" evidence="5">
    <location>
        <begin position="413"/>
        <end position="433"/>
    </location>
</feature>
<dbReference type="OrthoDB" id="1917198at2759"/>
<organism evidence="7 8">
    <name type="scientific">Apostasia shenzhenica</name>
    <dbReference type="NCBI Taxonomy" id="1088818"/>
    <lineage>
        <taxon>Eukaryota</taxon>
        <taxon>Viridiplantae</taxon>
        <taxon>Streptophyta</taxon>
        <taxon>Embryophyta</taxon>
        <taxon>Tracheophyta</taxon>
        <taxon>Spermatophyta</taxon>
        <taxon>Magnoliopsida</taxon>
        <taxon>Liliopsida</taxon>
        <taxon>Asparagales</taxon>
        <taxon>Orchidaceae</taxon>
        <taxon>Apostasioideae</taxon>
        <taxon>Apostasia</taxon>
    </lineage>
</organism>
<keyword evidence="8" id="KW-1185">Reference proteome</keyword>
<evidence type="ECO:0000313" key="8">
    <source>
        <dbReference type="Proteomes" id="UP000236161"/>
    </source>
</evidence>
<feature type="compositionally biased region" description="Polar residues" evidence="5">
    <location>
        <begin position="413"/>
        <end position="425"/>
    </location>
</feature>
<feature type="compositionally biased region" description="Basic and acidic residues" evidence="5">
    <location>
        <begin position="379"/>
        <end position="395"/>
    </location>
</feature>
<dbReference type="GO" id="GO:0006397">
    <property type="term" value="P:mRNA processing"/>
    <property type="evidence" value="ECO:0007669"/>
    <property type="project" value="UniProtKB-KW"/>
</dbReference>
<dbReference type="Proteomes" id="UP000236161">
    <property type="component" value="Unassembled WGS sequence"/>
</dbReference>